<dbReference type="SUPFAM" id="SSF53067">
    <property type="entry name" value="Actin-like ATPase domain"/>
    <property type="match status" value="2"/>
</dbReference>
<comment type="caution">
    <text evidence="2">The sequence shown here is derived from an EMBL/GenBank/DDBJ whole genome shotgun (WGS) entry which is preliminary data.</text>
</comment>
<comment type="similarity">
    <text evidence="1">Belongs to the ROK (NagC/XylR) family.</text>
</comment>
<dbReference type="InterPro" id="IPR000600">
    <property type="entry name" value="ROK"/>
</dbReference>
<dbReference type="InterPro" id="IPR036390">
    <property type="entry name" value="WH_DNA-bd_sf"/>
</dbReference>
<dbReference type="Pfam" id="PF13412">
    <property type="entry name" value="HTH_24"/>
    <property type="match status" value="1"/>
</dbReference>
<dbReference type="RefSeq" id="WP_032683564.1">
    <property type="nucleotide sequence ID" value="NZ_JGZA01000010.1"/>
</dbReference>
<dbReference type="Proteomes" id="UP000029024">
    <property type="component" value="Unassembled WGS sequence"/>
</dbReference>
<dbReference type="InterPro" id="IPR043129">
    <property type="entry name" value="ATPase_NBD"/>
</dbReference>
<accession>A0A087BJR9</accession>
<dbReference type="Gene3D" id="3.30.420.40">
    <property type="match status" value="2"/>
</dbReference>
<evidence type="ECO:0000256" key="1">
    <source>
        <dbReference type="ARBA" id="ARBA00006479"/>
    </source>
</evidence>
<dbReference type="AlphaFoldDB" id="A0A087BJR9"/>
<dbReference type="Gene3D" id="1.10.10.10">
    <property type="entry name" value="Winged helix-like DNA-binding domain superfamily/Winged helix DNA-binding domain"/>
    <property type="match status" value="1"/>
</dbReference>
<evidence type="ECO:0000313" key="3">
    <source>
        <dbReference type="Proteomes" id="UP000029024"/>
    </source>
</evidence>
<organism evidence="2 3">
    <name type="scientific">Bifidobacterium longum subsp. suis</name>
    <dbReference type="NCBI Taxonomy" id="1695"/>
    <lineage>
        <taxon>Bacteria</taxon>
        <taxon>Bacillati</taxon>
        <taxon>Actinomycetota</taxon>
        <taxon>Actinomycetes</taxon>
        <taxon>Bifidobacteriales</taxon>
        <taxon>Bifidobacteriaceae</taxon>
        <taxon>Bifidobacterium</taxon>
    </lineage>
</organism>
<dbReference type="InterPro" id="IPR036388">
    <property type="entry name" value="WH-like_DNA-bd_sf"/>
</dbReference>
<evidence type="ECO:0000313" key="2">
    <source>
        <dbReference type="EMBL" id="KFI71269.1"/>
    </source>
</evidence>
<reference evidence="2 3" key="1">
    <citation type="submission" date="2014-03" db="EMBL/GenBank/DDBJ databases">
        <title>Genomics of Bifidobacteria.</title>
        <authorList>
            <person name="Ventura M."/>
            <person name="Milani C."/>
            <person name="Lugli G.A."/>
        </authorList>
    </citation>
    <scope>NUCLEOTIDE SEQUENCE [LARGE SCALE GENOMIC DNA]</scope>
    <source>
        <strain evidence="2 3">LMG 21814</strain>
    </source>
</reference>
<protein>
    <submittedName>
        <fullName evidence="2">ROK family protein</fullName>
    </submittedName>
</protein>
<dbReference type="EMBL" id="JGZA01000010">
    <property type="protein sequence ID" value="KFI71269.1"/>
    <property type="molecule type" value="Genomic_DNA"/>
</dbReference>
<dbReference type="PANTHER" id="PTHR18964">
    <property type="entry name" value="ROK (REPRESSOR, ORF, KINASE) FAMILY"/>
    <property type="match status" value="1"/>
</dbReference>
<dbReference type="Pfam" id="PF00480">
    <property type="entry name" value="ROK"/>
    <property type="match status" value="1"/>
</dbReference>
<proteinExistence type="inferred from homology"/>
<sequence length="397" mass="44033">MRAMPSTAVKAHNRSAMTQYLYGHSHVTKQELERELGLSLPTITQNLRALEDDGLIRKGELQDSTGGRKAQNYEFNPDHRTAIGVVMRSNELRLCAINLYGNVIEKRNDALPYRNTNVYYQRIGGIINNFASDVEKRHGKVLGVSFAIQGILSPDATTITFGTIMGNTGLTLETISQSVHYPCMMIHDSDASAMVELWFDSTLTDAVCVYLERRPGSAVIVGGKLYQGPNMCNGAIEHMTLVPGGRECYCGQRGCMDTYCSPETLPEDYESIPGFFSVLEQGERHHRERMDEWLDYVAQAIVNARSIIAGDVIVGGEAAQHLEDSDIEDLKARVIARSPFGTDHFNLRKSYCAEDQNIIGAALRFAENYLDDICGAAERGRKSRASTRSDNTSTMEV</sequence>
<dbReference type="SUPFAM" id="SSF46785">
    <property type="entry name" value="Winged helix' DNA-binding domain"/>
    <property type="match status" value="1"/>
</dbReference>
<dbReference type="PANTHER" id="PTHR18964:SF149">
    <property type="entry name" value="BIFUNCTIONAL UDP-N-ACETYLGLUCOSAMINE 2-EPIMERASE_N-ACETYLMANNOSAMINE KINASE"/>
    <property type="match status" value="1"/>
</dbReference>
<name>A0A087BJR9_BIFLN</name>
<gene>
    <name evidence="2" type="ORF">BLSS_1453</name>
</gene>